<accession>A0A1G4BLX6</accession>
<dbReference type="AlphaFoldDB" id="A0A1G4BLX6"/>
<evidence type="ECO:0000256" key="1">
    <source>
        <dbReference type="SAM" id="MobiDB-lite"/>
    </source>
</evidence>
<keyword evidence="3" id="KW-1185">Reference proteome</keyword>
<dbReference type="OrthoDB" id="10434056at2759"/>
<dbReference type="EMBL" id="MJBS01000013">
    <property type="protein sequence ID" value="OHF02335.1"/>
    <property type="molecule type" value="Genomic_DNA"/>
</dbReference>
<protein>
    <submittedName>
        <fullName evidence="2">Uncharacterized protein</fullName>
    </submittedName>
</protein>
<reference evidence="2 3" key="1">
    <citation type="submission" date="2016-09" db="EMBL/GenBank/DDBJ databases">
        <authorList>
            <person name="Capua I."/>
            <person name="De Benedictis P."/>
            <person name="Joannis T."/>
            <person name="Lombin L.H."/>
            <person name="Cattoli G."/>
        </authorList>
    </citation>
    <scope>NUCLEOTIDE SEQUENCE [LARGE SCALE GENOMIC DNA]</scope>
    <source>
        <strain evidence="2 3">IMI 309357</strain>
    </source>
</reference>
<evidence type="ECO:0000313" key="3">
    <source>
        <dbReference type="Proteomes" id="UP000176998"/>
    </source>
</evidence>
<dbReference type="Proteomes" id="UP000176998">
    <property type="component" value="Unassembled WGS sequence"/>
</dbReference>
<dbReference type="RefSeq" id="XP_022479476.1">
    <property type="nucleotide sequence ID" value="XM_022613978.1"/>
</dbReference>
<feature type="region of interest" description="Disordered" evidence="1">
    <location>
        <begin position="61"/>
        <end position="82"/>
    </location>
</feature>
<sequence>MLLPQHASRDGWVVSPVRMLPCNEPERKTYVAGDQGLWDQLPNKSWARKISRWLRFGIPSRRPGTTPSWPRGQACSKWPGPD</sequence>
<proteinExistence type="predicted"/>
<comment type="caution">
    <text evidence="2">The sequence shown here is derived from an EMBL/GenBank/DDBJ whole genome shotgun (WGS) entry which is preliminary data.</text>
</comment>
<evidence type="ECO:0000313" key="2">
    <source>
        <dbReference type="EMBL" id="OHF02335.1"/>
    </source>
</evidence>
<gene>
    <name evidence="2" type="ORF">CORC01_02328</name>
</gene>
<organism evidence="2 3">
    <name type="scientific">Colletotrichum orchidophilum</name>
    <dbReference type="NCBI Taxonomy" id="1209926"/>
    <lineage>
        <taxon>Eukaryota</taxon>
        <taxon>Fungi</taxon>
        <taxon>Dikarya</taxon>
        <taxon>Ascomycota</taxon>
        <taxon>Pezizomycotina</taxon>
        <taxon>Sordariomycetes</taxon>
        <taxon>Hypocreomycetidae</taxon>
        <taxon>Glomerellales</taxon>
        <taxon>Glomerellaceae</taxon>
        <taxon>Colletotrichum</taxon>
    </lineage>
</organism>
<name>A0A1G4BLX6_9PEZI</name>
<dbReference type="GeneID" id="34555488"/>